<dbReference type="GO" id="GO:0022625">
    <property type="term" value="C:cytosolic large ribosomal subunit"/>
    <property type="evidence" value="ECO:0007669"/>
    <property type="project" value="TreeGrafter"/>
</dbReference>
<comment type="similarity">
    <text evidence="1 7">Belongs to the universal ribosomal protein uL18 family.</text>
</comment>
<dbReference type="GO" id="GO:0003735">
    <property type="term" value="F:structural constituent of ribosome"/>
    <property type="evidence" value="ECO:0007669"/>
    <property type="project" value="InterPro"/>
</dbReference>
<dbReference type="Proteomes" id="UP000317904">
    <property type="component" value="Unassembled WGS sequence"/>
</dbReference>
<reference evidence="9 11" key="2">
    <citation type="submission" date="2019-06" db="EMBL/GenBank/DDBJ databases">
        <title>A comparative genomics study of ostrich specific Mycoplasmas.</title>
        <authorList>
            <person name="Botes A."/>
            <person name="Nel T."/>
        </authorList>
    </citation>
    <scope>NUCLEOTIDE SEQUENCE [LARGE SCALE GENOMIC DNA]</scope>
    <source>
        <strain evidence="9 11">Ms01</strain>
    </source>
</reference>
<dbReference type="CDD" id="cd00432">
    <property type="entry name" value="Ribosomal_L18_L5e"/>
    <property type="match status" value="1"/>
</dbReference>
<keyword evidence="4 7" id="KW-0689">Ribosomal protein</keyword>
<dbReference type="Pfam" id="PF00861">
    <property type="entry name" value="Ribosomal_L18p"/>
    <property type="match status" value="1"/>
</dbReference>
<sequence length="116" mass="12978">MLSRNDRRVAKHLKITNKLSKGTASRPRVTVFKSLKNFYAQAVNDSTHTTLVSSSTLSLNLSSKNNIEGVKLVAKDFATKLKTAKISEIVFDRSGYIYHGRLAAFCDILREEGIKF</sequence>
<protein>
    <recommendedName>
        <fullName evidence="6 7">Large ribosomal subunit protein uL18</fullName>
    </recommendedName>
</protein>
<dbReference type="AlphaFoldDB" id="A0A3G8LGG5"/>
<proteinExistence type="inferred from homology"/>
<evidence type="ECO:0000256" key="6">
    <source>
        <dbReference type="ARBA" id="ARBA00035197"/>
    </source>
</evidence>
<dbReference type="Proteomes" id="UP000275883">
    <property type="component" value="Chromosome"/>
</dbReference>
<organism evidence="8 10">
    <name type="scientific">Mycoplasma struthionis</name>
    <dbReference type="NCBI Taxonomy" id="538220"/>
    <lineage>
        <taxon>Bacteria</taxon>
        <taxon>Bacillati</taxon>
        <taxon>Mycoplasmatota</taxon>
        <taxon>Mollicutes</taxon>
        <taxon>Mycoplasmataceae</taxon>
        <taxon>Mycoplasma</taxon>
    </lineage>
</organism>
<evidence type="ECO:0000313" key="8">
    <source>
        <dbReference type="EMBL" id="AZG68746.1"/>
    </source>
</evidence>
<dbReference type="GO" id="GO:0006412">
    <property type="term" value="P:translation"/>
    <property type="evidence" value="ECO:0007669"/>
    <property type="project" value="UniProtKB-UniRule"/>
</dbReference>
<keyword evidence="2 7" id="KW-0699">rRNA-binding</keyword>
<dbReference type="HAMAP" id="MF_01337_B">
    <property type="entry name" value="Ribosomal_uL18_B"/>
    <property type="match status" value="1"/>
</dbReference>
<accession>A0A502M5Y4</accession>
<name>A0A3G8LGG5_9MOLU</name>
<dbReference type="SUPFAM" id="SSF53137">
    <property type="entry name" value="Translational machinery components"/>
    <property type="match status" value="1"/>
</dbReference>
<evidence type="ECO:0000256" key="1">
    <source>
        <dbReference type="ARBA" id="ARBA00007116"/>
    </source>
</evidence>
<dbReference type="GO" id="GO:0008097">
    <property type="term" value="F:5S rRNA binding"/>
    <property type="evidence" value="ECO:0007669"/>
    <property type="project" value="TreeGrafter"/>
</dbReference>
<keyword evidence="3 7" id="KW-0694">RNA-binding</keyword>
<dbReference type="InterPro" id="IPR057268">
    <property type="entry name" value="Ribosomal_L18"/>
</dbReference>
<keyword evidence="5 7" id="KW-0687">Ribonucleoprotein</keyword>
<accession>A0A3G8LGG5</accession>
<dbReference type="EMBL" id="VFSY01000024">
    <property type="protein sequence ID" value="TPI01864.1"/>
    <property type="molecule type" value="Genomic_DNA"/>
</dbReference>
<evidence type="ECO:0000256" key="3">
    <source>
        <dbReference type="ARBA" id="ARBA00022884"/>
    </source>
</evidence>
<evidence type="ECO:0000313" key="11">
    <source>
        <dbReference type="Proteomes" id="UP000317904"/>
    </source>
</evidence>
<evidence type="ECO:0000256" key="7">
    <source>
        <dbReference type="HAMAP-Rule" id="MF_01337"/>
    </source>
</evidence>
<keyword evidence="10" id="KW-1185">Reference proteome</keyword>
<evidence type="ECO:0000313" key="9">
    <source>
        <dbReference type="EMBL" id="TPI01864.1"/>
    </source>
</evidence>
<dbReference type="Gene3D" id="3.30.420.100">
    <property type="match status" value="1"/>
</dbReference>
<comment type="subunit">
    <text evidence="7">Part of the 50S ribosomal subunit; part of the 5S rRNA/L5/L18/L25 subcomplex. Contacts the 5S and 23S rRNAs.</text>
</comment>
<evidence type="ECO:0000256" key="2">
    <source>
        <dbReference type="ARBA" id="ARBA00022730"/>
    </source>
</evidence>
<dbReference type="InterPro" id="IPR005484">
    <property type="entry name" value="Ribosomal_uL18_bac/plant/anim"/>
</dbReference>
<dbReference type="EMBL" id="CP034044">
    <property type="protein sequence ID" value="AZG68746.1"/>
    <property type="molecule type" value="Genomic_DNA"/>
</dbReference>
<evidence type="ECO:0000256" key="5">
    <source>
        <dbReference type="ARBA" id="ARBA00023274"/>
    </source>
</evidence>
<gene>
    <name evidence="7" type="primary">rplR</name>
    <name evidence="8" type="ORF">EGN60_02095</name>
    <name evidence="9" type="ORF">FJM01_01960</name>
</gene>
<dbReference type="PANTHER" id="PTHR12899:SF3">
    <property type="entry name" value="LARGE RIBOSOMAL SUBUNIT PROTEIN UL18M"/>
    <property type="match status" value="1"/>
</dbReference>
<dbReference type="KEGG" id="mstr:EGN60_02095"/>
<dbReference type="OrthoDB" id="9810939at2"/>
<evidence type="ECO:0000313" key="10">
    <source>
        <dbReference type="Proteomes" id="UP000275883"/>
    </source>
</evidence>
<dbReference type="RefSeq" id="WP_124724440.1">
    <property type="nucleotide sequence ID" value="NZ_CP034044.1"/>
</dbReference>
<evidence type="ECO:0000256" key="4">
    <source>
        <dbReference type="ARBA" id="ARBA00022980"/>
    </source>
</evidence>
<dbReference type="InterPro" id="IPR004389">
    <property type="entry name" value="Ribosomal_uL18_bac-type"/>
</dbReference>
<reference evidence="8 10" key="1">
    <citation type="submission" date="2018-11" db="EMBL/GenBank/DDBJ databases">
        <title>Genome sequence of Mycoplasma struthionis sp. nov.</title>
        <authorList>
            <person name="Spergser J."/>
        </authorList>
    </citation>
    <scope>NUCLEOTIDE SEQUENCE [LARGE SCALE GENOMIC DNA]</scope>
    <source>
        <strain evidence="8 10">237IA</strain>
    </source>
</reference>
<dbReference type="PANTHER" id="PTHR12899">
    <property type="entry name" value="39S RIBOSOMAL PROTEIN L18, MITOCHONDRIAL"/>
    <property type="match status" value="1"/>
</dbReference>
<dbReference type="NCBIfam" id="TIGR00060">
    <property type="entry name" value="L18_bact"/>
    <property type="match status" value="1"/>
</dbReference>
<comment type="function">
    <text evidence="7">This is one of the proteins that bind and probably mediate the attachment of the 5S RNA into the large ribosomal subunit, where it forms part of the central protuberance.</text>
</comment>